<reference evidence="1" key="1">
    <citation type="submission" date="2014-09" db="EMBL/GenBank/DDBJ databases">
        <authorList>
            <person name="Magalhaes I.L.F."/>
            <person name="Oliveira U."/>
            <person name="Santos F.R."/>
            <person name="Vidigal T.H.D.A."/>
            <person name="Brescovit A.D."/>
            <person name="Santos A.J."/>
        </authorList>
    </citation>
    <scope>NUCLEOTIDE SEQUENCE</scope>
    <source>
        <tissue evidence="1">Shoot tissue taken approximately 20 cm above the soil surface</tissue>
    </source>
</reference>
<protein>
    <submittedName>
        <fullName evidence="1">Uncharacterized protein</fullName>
    </submittedName>
</protein>
<dbReference type="EMBL" id="GBRH01177860">
    <property type="protein sequence ID" value="JAE20036.1"/>
    <property type="molecule type" value="Transcribed_RNA"/>
</dbReference>
<accession>A0A0A9GBW4</accession>
<name>A0A0A9GBW4_ARUDO</name>
<evidence type="ECO:0000313" key="1">
    <source>
        <dbReference type="EMBL" id="JAE20036.1"/>
    </source>
</evidence>
<dbReference type="AlphaFoldDB" id="A0A0A9GBW4"/>
<organism evidence="1">
    <name type="scientific">Arundo donax</name>
    <name type="common">Giant reed</name>
    <name type="synonym">Donax arundinaceus</name>
    <dbReference type="NCBI Taxonomy" id="35708"/>
    <lineage>
        <taxon>Eukaryota</taxon>
        <taxon>Viridiplantae</taxon>
        <taxon>Streptophyta</taxon>
        <taxon>Embryophyta</taxon>
        <taxon>Tracheophyta</taxon>
        <taxon>Spermatophyta</taxon>
        <taxon>Magnoliopsida</taxon>
        <taxon>Liliopsida</taxon>
        <taxon>Poales</taxon>
        <taxon>Poaceae</taxon>
        <taxon>PACMAD clade</taxon>
        <taxon>Arundinoideae</taxon>
        <taxon>Arundineae</taxon>
        <taxon>Arundo</taxon>
    </lineage>
</organism>
<sequence length="41" mass="4925">MSVYLEIVELPRGFIWRNMCCVKYTSFLSNASFDEDEQRVF</sequence>
<proteinExistence type="predicted"/>
<reference evidence="1" key="2">
    <citation type="journal article" date="2015" name="Data Brief">
        <title>Shoot transcriptome of the giant reed, Arundo donax.</title>
        <authorList>
            <person name="Barrero R.A."/>
            <person name="Guerrero F.D."/>
            <person name="Moolhuijzen P."/>
            <person name="Goolsby J.A."/>
            <person name="Tidwell J."/>
            <person name="Bellgard S.E."/>
            <person name="Bellgard M.I."/>
        </authorList>
    </citation>
    <scope>NUCLEOTIDE SEQUENCE</scope>
    <source>
        <tissue evidence="1">Shoot tissue taken approximately 20 cm above the soil surface</tissue>
    </source>
</reference>